<protein>
    <submittedName>
        <fullName evidence="1">Uncharacterized protein</fullName>
    </submittedName>
</protein>
<comment type="caution">
    <text evidence="1">The sequence shown here is derived from an EMBL/GenBank/DDBJ whole genome shotgun (WGS) entry which is preliminary data.</text>
</comment>
<proteinExistence type="predicted"/>
<dbReference type="EMBL" id="CM046388">
    <property type="protein sequence ID" value="KAI8570843.1"/>
    <property type="molecule type" value="Genomic_DNA"/>
</dbReference>
<organism evidence="1 2">
    <name type="scientific">Rhododendron molle</name>
    <name type="common">Chinese azalea</name>
    <name type="synonym">Azalea mollis</name>
    <dbReference type="NCBI Taxonomy" id="49168"/>
    <lineage>
        <taxon>Eukaryota</taxon>
        <taxon>Viridiplantae</taxon>
        <taxon>Streptophyta</taxon>
        <taxon>Embryophyta</taxon>
        <taxon>Tracheophyta</taxon>
        <taxon>Spermatophyta</taxon>
        <taxon>Magnoliopsida</taxon>
        <taxon>eudicotyledons</taxon>
        <taxon>Gunneridae</taxon>
        <taxon>Pentapetalae</taxon>
        <taxon>asterids</taxon>
        <taxon>Ericales</taxon>
        <taxon>Ericaceae</taxon>
        <taxon>Ericoideae</taxon>
        <taxon>Rhodoreae</taxon>
        <taxon>Rhododendron</taxon>
    </lineage>
</organism>
<evidence type="ECO:0000313" key="1">
    <source>
        <dbReference type="EMBL" id="KAI8570843.1"/>
    </source>
</evidence>
<evidence type="ECO:0000313" key="2">
    <source>
        <dbReference type="Proteomes" id="UP001062846"/>
    </source>
</evidence>
<sequence>MSFSDPQPPPSFLPPPPFSGDGGCFWPHTHLSDDYQDSNPQQDFSLPPFKRPRNLEPNQPNNFTPFQPPMNNPRVMNNPTPPPSNKGTGHIFFKTRMCLKFLDGNCRNGESCTFAHGAEDLREPPPNWQEMVAKDRGLGSLGNWNDDQRLIHRMKICKKFYNGEECPYGEKCNFLHIDSGESPVIRIGTVGSGVGNKSGSDQVEVSRNLNLGCDGLRGNSSTMKPTCWKTKLCSKWEMTGHCPFGERCHFAHGFSVMGYLPFAMALSRFHCQVEVVAWWWWKYWWHDGSGGGVIVVVVVEVVVEWWRWWLRWRWWVGGGGVVVVEVEVEVVVAWWWWKWWLSGGGGGGCDGDGDGDGVMVEVVVKVEHGGSGGGVIVAVVVEVVVEWWRWWLRWRWWLGGGGVVVEVEVEVVVAWWWWWWWKWWLSGGGCDGDGDGDGDGVVVEVMVKVEVVVAWRRRWWRRGGELQVPGARIEAEAVSALTFPMKPLSALGTDIPPIKAVIVAPTMEDGEGKKCFSKWKGTKKINRIYADWIDDLTPPLSLPSQVES</sequence>
<name>A0ACC0PYM4_RHOML</name>
<gene>
    <name evidence="1" type="ORF">RHMOL_Rhmol01G0068700</name>
</gene>
<keyword evidence="2" id="KW-1185">Reference proteome</keyword>
<reference evidence="1" key="1">
    <citation type="submission" date="2022-02" db="EMBL/GenBank/DDBJ databases">
        <title>Plant Genome Project.</title>
        <authorList>
            <person name="Zhang R.-G."/>
        </authorList>
    </citation>
    <scope>NUCLEOTIDE SEQUENCE</scope>
    <source>
        <strain evidence="1">AT1</strain>
    </source>
</reference>
<accession>A0ACC0PYM4</accession>
<dbReference type="Proteomes" id="UP001062846">
    <property type="component" value="Chromosome 1"/>
</dbReference>